<evidence type="ECO:0000256" key="2">
    <source>
        <dbReference type="ARBA" id="ARBA00022829"/>
    </source>
</evidence>
<dbReference type="GO" id="GO:0045881">
    <property type="term" value="P:positive regulation of sporulation resulting in formation of a cellular spore"/>
    <property type="evidence" value="ECO:0007669"/>
    <property type="project" value="TreeGrafter"/>
</dbReference>
<dbReference type="OrthoDB" id="3846919at2"/>
<evidence type="ECO:0000256" key="1">
    <source>
        <dbReference type="ARBA" id="ARBA00006295"/>
    </source>
</evidence>
<dbReference type="NCBIfam" id="TIGR00180">
    <property type="entry name" value="parB_part"/>
    <property type="match status" value="1"/>
</dbReference>
<evidence type="ECO:0000259" key="3">
    <source>
        <dbReference type="SMART" id="SM00470"/>
    </source>
</evidence>
<evidence type="ECO:0000313" key="5">
    <source>
        <dbReference type="Proteomes" id="UP000295344"/>
    </source>
</evidence>
<keyword evidence="5" id="KW-1185">Reference proteome</keyword>
<dbReference type="PANTHER" id="PTHR33375">
    <property type="entry name" value="CHROMOSOME-PARTITIONING PROTEIN PARB-RELATED"/>
    <property type="match status" value="1"/>
</dbReference>
<dbReference type="AlphaFoldDB" id="A0A4R7FEW8"/>
<dbReference type="InterPro" id="IPR004437">
    <property type="entry name" value="ParB/RepB/Spo0J"/>
</dbReference>
<evidence type="ECO:0000313" key="4">
    <source>
        <dbReference type="EMBL" id="TDS75913.1"/>
    </source>
</evidence>
<dbReference type="GO" id="GO:0003677">
    <property type="term" value="F:DNA binding"/>
    <property type="evidence" value="ECO:0007669"/>
    <property type="project" value="InterPro"/>
</dbReference>
<dbReference type="Pfam" id="PF02195">
    <property type="entry name" value="ParB_N"/>
    <property type="match status" value="1"/>
</dbReference>
<accession>A0A4R7FEW8</accession>
<dbReference type="InterPro" id="IPR003115">
    <property type="entry name" value="ParB_N"/>
</dbReference>
<comment type="caution">
    <text evidence="4">The sequence shown here is derived from an EMBL/GenBank/DDBJ whole genome shotgun (WGS) entry which is preliminary data.</text>
</comment>
<organism evidence="4 5">
    <name type="scientific">Amnibacterium kyonggiense</name>
    <dbReference type="NCBI Taxonomy" id="595671"/>
    <lineage>
        <taxon>Bacteria</taxon>
        <taxon>Bacillati</taxon>
        <taxon>Actinomycetota</taxon>
        <taxon>Actinomycetes</taxon>
        <taxon>Micrococcales</taxon>
        <taxon>Microbacteriaceae</taxon>
        <taxon>Amnibacterium</taxon>
    </lineage>
</organism>
<proteinExistence type="inferred from homology"/>
<dbReference type="Pfam" id="PF17762">
    <property type="entry name" value="HTH_ParB"/>
    <property type="match status" value="1"/>
</dbReference>
<dbReference type="Proteomes" id="UP000295344">
    <property type="component" value="Unassembled WGS sequence"/>
</dbReference>
<dbReference type="InterPro" id="IPR036086">
    <property type="entry name" value="ParB/Sulfiredoxin_sf"/>
</dbReference>
<dbReference type="SUPFAM" id="SSF109709">
    <property type="entry name" value="KorB DNA-binding domain-like"/>
    <property type="match status" value="1"/>
</dbReference>
<dbReference type="Gene3D" id="1.10.10.2830">
    <property type="match status" value="1"/>
</dbReference>
<reference evidence="4 5" key="1">
    <citation type="submission" date="2019-03" db="EMBL/GenBank/DDBJ databases">
        <title>Genomic Encyclopedia of Archaeal and Bacterial Type Strains, Phase II (KMG-II): from individual species to whole genera.</title>
        <authorList>
            <person name="Goeker M."/>
        </authorList>
    </citation>
    <scope>NUCLEOTIDE SEQUENCE [LARGE SCALE GENOMIC DNA]</scope>
    <source>
        <strain evidence="4 5">DSM 24782</strain>
    </source>
</reference>
<dbReference type="InterPro" id="IPR050336">
    <property type="entry name" value="Chromosome_partition/occlusion"/>
</dbReference>
<dbReference type="Gene3D" id="3.90.1530.30">
    <property type="match status" value="1"/>
</dbReference>
<dbReference type="EMBL" id="SOAM01000003">
    <property type="protein sequence ID" value="TDS75913.1"/>
    <property type="molecule type" value="Genomic_DNA"/>
</dbReference>
<dbReference type="InterPro" id="IPR041468">
    <property type="entry name" value="HTH_ParB/Spo0J"/>
</dbReference>
<dbReference type="PANTHER" id="PTHR33375:SF1">
    <property type="entry name" value="CHROMOSOME-PARTITIONING PROTEIN PARB-RELATED"/>
    <property type="match status" value="1"/>
</dbReference>
<comment type="similarity">
    <text evidence="1">Belongs to the ParB family.</text>
</comment>
<feature type="domain" description="ParB-like N-terminal" evidence="3">
    <location>
        <begin position="98"/>
        <end position="181"/>
    </location>
</feature>
<dbReference type="GO" id="GO:0007059">
    <property type="term" value="P:chromosome segregation"/>
    <property type="evidence" value="ECO:0007669"/>
    <property type="project" value="UniProtKB-KW"/>
</dbReference>
<protein>
    <submittedName>
        <fullName evidence="4">ParB family chromosome partitioning protein</fullName>
    </submittedName>
</protein>
<keyword evidence="2" id="KW-0159">Chromosome partition</keyword>
<dbReference type="SUPFAM" id="SSF110849">
    <property type="entry name" value="ParB/Sulfiredoxin"/>
    <property type="match status" value="1"/>
</dbReference>
<name>A0A4R7FEW8_9MICO</name>
<sequence length="340" mass="35566">MSAATSSTRFLLARAGLRSDALMHVVSQRDTGALNPVCGAHPVRGKVVHTWERPTMDLAALCSDCASIAAGIRGVESVEQGLAVFLGGADDAPTMRLVEVAVDAIRSSGDLRDPGDELVRSVSANGVVVPLVGRHTRAGLTLVSGGRRLAAARAAGVVTVPMLVRDIDGQQAVIDRLLENLHREDLDPIAQARAYVDALGMLEVTHEALADGLGVSRPRVSNTIRLLELPDHLKDHIAAGRMTAAHGRALLRLNGHQQAQDELADEILAGMTSKDAETAARRSAVPAAGVPLADVAELLAGLLDATVKVTAGAQRSRFVIEVPNDEADRIIGLLGAPSVV</sequence>
<gene>
    <name evidence="4" type="ORF">CLV52_3024</name>
</gene>
<dbReference type="FunFam" id="1.10.10.2830:FF:000001">
    <property type="entry name" value="Chromosome partitioning protein ParB"/>
    <property type="match status" value="1"/>
</dbReference>
<dbReference type="GO" id="GO:0005694">
    <property type="term" value="C:chromosome"/>
    <property type="evidence" value="ECO:0007669"/>
    <property type="project" value="TreeGrafter"/>
</dbReference>
<dbReference type="RefSeq" id="WP_133767144.1">
    <property type="nucleotide sequence ID" value="NZ_BAAARP010000001.1"/>
</dbReference>
<dbReference type="SMART" id="SM00470">
    <property type="entry name" value="ParB"/>
    <property type="match status" value="1"/>
</dbReference>